<dbReference type="RefSeq" id="WP_041068087.1">
    <property type="nucleotide sequence ID" value="NZ_AP012273.1"/>
</dbReference>
<protein>
    <submittedName>
        <fullName evidence="2">Competence damage-inducible protein A</fullName>
    </submittedName>
</protein>
<dbReference type="Gene3D" id="3.90.950.20">
    <property type="entry name" value="CinA-like"/>
    <property type="match status" value="1"/>
</dbReference>
<dbReference type="EMBL" id="AP012273">
    <property type="protein sequence ID" value="BAO44855.1"/>
    <property type="molecule type" value="Genomic_DNA"/>
</dbReference>
<dbReference type="NCBIfam" id="NF002975">
    <property type="entry name" value="PRK03661.1"/>
    <property type="match status" value="1"/>
</dbReference>
<name>A0A7U6GJR3_9GAMM</name>
<dbReference type="OrthoDB" id="9801454at2"/>
<keyword evidence="3" id="KW-1185">Reference proteome</keyword>
<dbReference type="InterPro" id="IPR008136">
    <property type="entry name" value="CinA_C"/>
</dbReference>
<feature type="domain" description="CinA C-terminal" evidence="1">
    <location>
        <begin position="7"/>
        <end position="159"/>
    </location>
</feature>
<accession>A0A7U6GJR3</accession>
<dbReference type="SUPFAM" id="SSF142433">
    <property type="entry name" value="CinA-like"/>
    <property type="match status" value="1"/>
</dbReference>
<evidence type="ECO:0000313" key="2">
    <source>
        <dbReference type="EMBL" id="BAO44855.1"/>
    </source>
</evidence>
<dbReference type="Proteomes" id="UP000031631">
    <property type="component" value="Chromosome"/>
</dbReference>
<dbReference type="AlphaFoldDB" id="A0A7U6GJR3"/>
<reference evidence="2 3" key="1">
    <citation type="journal article" date="2014" name="PLoS ONE">
        <title>Physiological and genomic features of a novel sulfur-oxidizing gammaproteobacterium belonging to a previously uncultivated symbiotic lineage isolated from a hydrothermal vent.</title>
        <authorList>
            <person name="Nunoura T."/>
            <person name="Takaki Y."/>
            <person name="Kazama H."/>
            <person name="Kakuta J."/>
            <person name="Shimamura S."/>
            <person name="Makita H."/>
            <person name="Hirai M."/>
            <person name="Miyazaki M."/>
            <person name="Takai K."/>
        </authorList>
    </citation>
    <scope>NUCLEOTIDE SEQUENCE [LARGE SCALE GENOMIC DNA]</scope>
    <source>
        <strain evidence="2 3">Hiromi1</strain>
    </source>
</reference>
<dbReference type="Pfam" id="PF02464">
    <property type="entry name" value="CinA"/>
    <property type="match status" value="1"/>
</dbReference>
<dbReference type="InterPro" id="IPR036653">
    <property type="entry name" value="CinA-like_C"/>
</dbReference>
<dbReference type="NCBIfam" id="TIGR00199">
    <property type="entry name" value="PncC_domain"/>
    <property type="match status" value="1"/>
</dbReference>
<organism evidence="2 3">
    <name type="scientific">Thiolapillus brandeum</name>
    <dbReference type="NCBI Taxonomy" id="1076588"/>
    <lineage>
        <taxon>Bacteria</taxon>
        <taxon>Pseudomonadati</taxon>
        <taxon>Pseudomonadota</taxon>
        <taxon>Gammaproteobacteria</taxon>
        <taxon>Chromatiales</taxon>
        <taxon>Sedimenticolaceae</taxon>
        <taxon>Thiolapillus</taxon>
    </lineage>
</organism>
<evidence type="ECO:0000313" key="3">
    <source>
        <dbReference type="Proteomes" id="UP000031631"/>
    </source>
</evidence>
<proteinExistence type="predicted"/>
<dbReference type="KEGG" id="tbn:TBH_C1940"/>
<evidence type="ECO:0000259" key="1">
    <source>
        <dbReference type="Pfam" id="PF02464"/>
    </source>
</evidence>
<gene>
    <name evidence="2" type="ORF">TBH_C1940</name>
</gene>
<sequence length="162" mass="17427">MQDAQLEQLARETGRRLEKHQLFMVTAESCTGGWIAKVMTDIPGSSGWFEGGFVTYSNQAKMDMLGVRPDTLDQFGAVSEQVVLQMATGALANSRADVSVAVSGVAGPGGGTPDKPVGTVWFAWGNQSGIRAERCWFPGNREQVRRQTVIHALDVLGKSLGE</sequence>